<dbReference type="EMBL" id="LR133909">
    <property type="protein sequence ID" value="VDY36805.1"/>
    <property type="molecule type" value="Genomic_DNA"/>
</dbReference>
<reference evidence="2 3" key="1">
    <citation type="submission" date="2018-12" db="EMBL/GenBank/DDBJ databases">
        <authorList>
            <consortium name="Pathogen Informatics"/>
        </authorList>
    </citation>
    <scope>NUCLEOTIDE SEQUENCE [LARGE SCALE GENOMIC DNA]</scope>
    <source>
        <strain evidence="2 3">NCTC7102</strain>
    </source>
</reference>
<dbReference type="SUPFAM" id="SSF53613">
    <property type="entry name" value="Ribokinase-like"/>
    <property type="match status" value="1"/>
</dbReference>
<gene>
    <name evidence="2" type="primary">frlD_2</name>
    <name evidence="2" type="ORF">NCTC7102_00322</name>
</gene>
<keyword evidence="2" id="KW-0808">Transferase</keyword>
<proteinExistence type="predicted"/>
<evidence type="ECO:0000259" key="1">
    <source>
        <dbReference type="Pfam" id="PF00294"/>
    </source>
</evidence>
<dbReference type="EC" id="2.7.1.-" evidence="2"/>
<evidence type="ECO:0000313" key="3">
    <source>
        <dbReference type="Proteomes" id="UP000281393"/>
    </source>
</evidence>
<dbReference type="Pfam" id="PF00294">
    <property type="entry name" value="PfkB"/>
    <property type="match status" value="1"/>
</dbReference>
<evidence type="ECO:0000313" key="2">
    <source>
        <dbReference type="EMBL" id="VDY36805.1"/>
    </source>
</evidence>
<dbReference type="Gene3D" id="3.40.1190.20">
    <property type="match status" value="1"/>
</dbReference>
<dbReference type="InterPro" id="IPR029056">
    <property type="entry name" value="Ribokinase-like"/>
</dbReference>
<protein>
    <submittedName>
        <fullName evidence="2">Fructoselysine kinase</fullName>
        <ecNumber evidence="2">2.7.1.-</ecNumber>
    </submittedName>
</protein>
<dbReference type="InterPro" id="IPR011611">
    <property type="entry name" value="PfkB_dom"/>
</dbReference>
<feature type="domain" description="Carbohydrate kinase PfkB" evidence="1">
    <location>
        <begin position="30"/>
        <end position="127"/>
    </location>
</feature>
<accession>A0A447JAN8</accession>
<dbReference type="GO" id="GO:0016301">
    <property type="term" value="F:kinase activity"/>
    <property type="evidence" value="ECO:0007669"/>
    <property type="project" value="UniProtKB-KW"/>
</dbReference>
<sequence>MIFSGRGTDDYFEKVCPWVDYGFVSCSGLSPDEIKIKLNKLYRYGCRHLIATCGHEKVYYFSGRDYLEWQPVYIEPVDTLGAGDAFLTGFLLSILQSGMAEPDKESVLRAMRQGGKSAAQVLSHYGAFGFGKPFAQ</sequence>
<name>A0A447JAN8_SALET</name>
<organism evidence="2 3">
    <name type="scientific">Salmonella enterica subsp. enterica serovar Daytona</name>
    <dbReference type="NCBI Taxonomy" id="1962639"/>
    <lineage>
        <taxon>Bacteria</taxon>
        <taxon>Pseudomonadati</taxon>
        <taxon>Pseudomonadota</taxon>
        <taxon>Gammaproteobacteria</taxon>
        <taxon>Enterobacterales</taxon>
        <taxon>Enterobacteriaceae</taxon>
        <taxon>Salmonella</taxon>
    </lineage>
</organism>
<dbReference type="AlphaFoldDB" id="A0A447JAN8"/>
<keyword evidence="2" id="KW-0418">Kinase</keyword>
<dbReference type="Proteomes" id="UP000281393">
    <property type="component" value="Chromosome"/>
</dbReference>